<evidence type="ECO:0000313" key="5">
    <source>
        <dbReference type="Proteomes" id="UP000741863"/>
    </source>
</evidence>
<protein>
    <submittedName>
        <fullName evidence="4">Murein DD-endopeptidase MepM/ murein hydrolase activator NlpD</fullName>
    </submittedName>
</protein>
<dbReference type="Gene3D" id="2.70.70.10">
    <property type="entry name" value="Glucose Permease (Domain IIA)"/>
    <property type="match status" value="1"/>
</dbReference>
<organism evidence="4 5">
    <name type="scientific">Geomicrobium sediminis</name>
    <dbReference type="NCBI Taxonomy" id="1347788"/>
    <lineage>
        <taxon>Bacteria</taxon>
        <taxon>Bacillati</taxon>
        <taxon>Bacillota</taxon>
        <taxon>Bacilli</taxon>
        <taxon>Bacillales</taxon>
        <taxon>Geomicrobium</taxon>
    </lineage>
</organism>
<evidence type="ECO:0000259" key="3">
    <source>
        <dbReference type="Pfam" id="PF01551"/>
    </source>
</evidence>
<dbReference type="Proteomes" id="UP000741863">
    <property type="component" value="Unassembled WGS sequence"/>
</dbReference>
<dbReference type="Pfam" id="PF01551">
    <property type="entry name" value="Peptidase_M23"/>
    <property type="match status" value="1"/>
</dbReference>
<dbReference type="InterPro" id="IPR050570">
    <property type="entry name" value="Cell_wall_metabolism_enzyme"/>
</dbReference>
<feature type="domain" description="M23ase beta-sheet core" evidence="3">
    <location>
        <begin position="209"/>
        <end position="307"/>
    </location>
</feature>
<gene>
    <name evidence="4" type="ORF">JOD17_001099</name>
</gene>
<feature type="chain" id="PRO_5045442609" evidence="2">
    <location>
        <begin position="26"/>
        <end position="331"/>
    </location>
</feature>
<proteinExistence type="predicted"/>
<dbReference type="EMBL" id="JAFBEC010000002">
    <property type="protein sequence ID" value="MBM7632007.1"/>
    <property type="molecule type" value="Genomic_DNA"/>
</dbReference>
<reference evidence="4 5" key="1">
    <citation type="submission" date="2021-01" db="EMBL/GenBank/DDBJ databases">
        <title>Genomic Encyclopedia of Type Strains, Phase IV (KMG-IV): sequencing the most valuable type-strain genomes for metagenomic binning, comparative biology and taxonomic classification.</title>
        <authorList>
            <person name="Goeker M."/>
        </authorList>
    </citation>
    <scope>NUCLEOTIDE SEQUENCE [LARGE SCALE GENOMIC DNA]</scope>
    <source>
        <strain evidence="4 5">DSM 25540</strain>
    </source>
</reference>
<dbReference type="InterPro" id="IPR011055">
    <property type="entry name" value="Dup_hybrid_motif"/>
</dbReference>
<sequence length="331" mass="37831">MNSKGILRFLLIVCLFFVTTTSVDAQEERTQDEIDLERMQLYKDMDTVTQVPWHWLAAIDAYERGLNVARNDRDKPTGVISIYFSPRDWVGALNPDLEDTDADRISVFGGIGLDGDGDGQADRHNDADVLYTMARKLSTYGFDDENIRIALWDHYQRDQTVRIIHGHANVFEKFQTIALHDNAFPVPLHYNYSYRSTWGAKRGWGGRRIHEGTDIFAGYSTPVRATTYGTVELKGWNEYGGWRIGIRDLDNIYHYYAHLHGFAEDIEEGSIVTPGSVIGSVGSSGYGKPGTQGKFPPHLHYGIYRDNGYTEWSFDPYPKLRSWEQKERQKS</sequence>
<dbReference type="GO" id="GO:0016787">
    <property type="term" value="F:hydrolase activity"/>
    <property type="evidence" value="ECO:0007669"/>
    <property type="project" value="UniProtKB-KW"/>
</dbReference>
<dbReference type="InterPro" id="IPR016047">
    <property type="entry name" value="M23ase_b-sheet_dom"/>
</dbReference>
<dbReference type="PANTHER" id="PTHR21666">
    <property type="entry name" value="PEPTIDASE-RELATED"/>
    <property type="match status" value="1"/>
</dbReference>
<keyword evidence="4" id="KW-0378">Hydrolase</keyword>
<comment type="caution">
    <text evidence="4">The sequence shown here is derived from an EMBL/GenBank/DDBJ whole genome shotgun (WGS) entry which is preliminary data.</text>
</comment>
<evidence type="ECO:0000256" key="1">
    <source>
        <dbReference type="ARBA" id="ARBA00022729"/>
    </source>
</evidence>
<feature type="signal peptide" evidence="2">
    <location>
        <begin position="1"/>
        <end position="25"/>
    </location>
</feature>
<evidence type="ECO:0000313" key="4">
    <source>
        <dbReference type="EMBL" id="MBM7632007.1"/>
    </source>
</evidence>
<dbReference type="RefSeq" id="WP_204696008.1">
    <property type="nucleotide sequence ID" value="NZ_JAFBEC010000002.1"/>
</dbReference>
<accession>A0ABS2P9L8</accession>
<dbReference type="CDD" id="cd12797">
    <property type="entry name" value="M23_peptidase"/>
    <property type="match status" value="1"/>
</dbReference>
<keyword evidence="1 2" id="KW-0732">Signal</keyword>
<keyword evidence="5" id="KW-1185">Reference proteome</keyword>
<dbReference type="PANTHER" id="PTHR21666:SF289">
    <property type="entry name" value="L-ALA--D-GLU ENDOPEPTIDASE"/>
    <property type="match status" value="1"/>
</dbReference>
<dbReference type="SUPFAM" id="SSF51261">
    <property type="entry name" value="Duplicated hybrid motif"/>
    <property type="match status" value="1"/>
</dbReference>
<name>A0ABS2P9L8_9BACL</name>
<evidence type="ECO:0000256" key="2">
    <source>
        <dbReference type="SAM" id="SignalP"/>
    </source>
</evidence>